<dbReference type="GeneID" id="63918782"/>
<gene>
    <name evidence="2" type="ORF">M437DRAFT_70148</name>
</gene>
<dbReference type="RefSeq" id="XP_040875195.1">
    <property type="nucleotide sequence ID" value="XM_041025409.1"/>
</dbReference>
<reference evidence="2 3" key="1">
    <citation type="journal article" date="2014" name="BMC Genomics">
        <title>Genome sequencing of four Aureobasidium pullulans varieties: biotechnological potential, stress tolerance, and description of new species.</title>
        <authorList>
            <person name="Gostin Ar C."/>
            <person name="Ohm R.A."/>
            <person name="Kogej T."/>
            <person name="Sonjak S."/>
            <person name="Turk M."/>
            <person name="Zajc J."/>
            <person name="Zalar P."/>
            <person name="Grube M."/>
            <person name="Sun H."/>
            <person name="Han J."/>
            <person name="Sharma A."/>
            <person name="Chiniquy J."/>
            <person name="Ngan C.Y."/>
            <person name="Lipzen A."/>
            <person name="Barry K."/>
            <person name="Grigoriev I.V."/>
            <person name="Gunde-Cimerman N."/>
        </authorList>
    </citation>
    <scope>NUCLEOTIDE SEQUENCE [LARGE SCALE GENOMIC DNA]</scope>
    <source>
        <strain evidence="2 3">CBS 110374</strain>
    </source>
</reference>
<keyword evidence="3" id="KW-1185">Reference proteome</keyword>
<evidence type="ECO:0000313" key="2">
    <source>
        <dbReference type="EMBL" id="KEQ58172.1"/>
    </source>
</evidence>
<proteinExistence type="predicted"/>
<evidence type="ECO:0000313" key="3">
    <source>
        <dbReference type="Proteomes" id="UP000030672"/>
    </source>
</evidence>
<sequence>MQITLPKWKESVYSANHECREPTSEDSLAPRSQDSTQPDGELDCDSWADHGCGEVERKHEAKCVGLHDFEYIQVHDAESVRVHDWCDGEEAPEVQVSGWYSEKVKNVVRYGLPQKWMYDWSIGAAALDDGD</sequence>
<accession>A0A074VKL9</accession>
<protein>
    <submittedName>
        <fullName evidence="2">Uncharacterized protein</fullName>
    </submittedName>
</protein>
<dbReference type="HOGENOM" id="CLU_1927177_0_0_1"/>
<dbReference type="Proteomes" id="UP000030672">
    <property type="component" value="Unassembled WGS sequence"/>
</dbReference>
<feature type="region of interest" description="Disordered" evidence="1">
    <location>
        <begin position="16"/>
        <end position="42"/>
    </location>
</feature>
<evidence type="ECO:0000256" key="1">
    <source>
        <dbReference type="SAM" id="MobiDB-lite"/>
    </source>
</evidence>
<name>A0A074VKL9_AURM1</name>
<dbReference type="EMBL" id="KL584858">
    <property type="protein sequence ID" value="KEQ58172.1"/>
    <property type="molecule type" value="Genomic_DNA"/>
</dbReference>
<dbReference type="AlphaFoldDB" id="A0A074VKL9"/>
<organism evidence="2 3">
    <name type="scientific">Aureobasidium melanogenum (strain CBS 110374)</name>
    <name type="common">Aureobasidium pullulans var. melanogenum</name>
    <dbReference type="NCBI Taxonomy" id="1043003"/>
    <lineage>
        <taxon>Eukaryota</taxon>
        <taxon>Fungi</taxon>
        <taxon>Dikarya</taxon>
        <taxon>Ascomycota</taxon>
        <taxon>Pezizomycotina</taxon>
        <taxon>Dothideomycetes</taxon>
        <taxon>Dothideomycetidae</taxon>
        <taxon>Dothideales</taxon>
        <taxon>Saccotheciaceae</taxon>
        <taxon>Aureobasidium</taxon>
    </lineage>
</organism>